<name>A0A1H5TPP7_9BACT</name>
<dbReference type="InterPro" id="IPR041633">
    <property type="entry name" value="Polbeta"/>
</dbReference>
<sequence>MRYGIENSVWSEIVDVFQRYPEIDRVVLFGSRAMGNFKFNSDIDLALFSKDKSFRRFLDLNTDLEDLGLLYRIDLIDFNRITNEELKSHIERVGQIIFNSSVPGNKKGLQNFI</sequence>
<protein>
    <submittedName>
        <fullName evidence="2">Predicted nucleotidyltransferase</fullName>
    </submittedName>
</protein>
<dbReference type="EMBL" id="FNVR01000003">
    <property type="protein sequence ID" value="SEF64763.1"/>
    <property type="molecule type" value="Genomic_DNA"/>
</dbReference>
<feature type="domain" description="Polymerase beta nucleotidyltransferase" evidence="1">
    <location>
        <begin position="12"/>
        <end position="100"/>
    </location>
</feature>
<gene>
    <name evidence="2" type="ORF">SAMN03080598_00874</name>
</gene>
<keyword evidence="3" id="KW-1185">Reference proteome</keyword>
<evidence type="ECO:0000313" key="2">
    <source>
        <dbReference type="EMBL" id="SEF64763.1"/>
    </source>
</evidence>
<dbReference type="SUPFAM" id="SSF81301">
    <property type="entry name" value="Nucleotidyltransferase"/>
    <property type="match status" value="1"/>
</dbReference>
<dbReference type="Gene3D" id="3.30.460.10">
    <property type="entry name" value="Beta Polymerase, domain 2"/>
    <property type="match status" value="1"/>
</dbReference>
<dbReference type="STRING" id="1120964.GCA_001313265_00735"/>
<accession>A0A1H5TPP7</accession>
<dbReference type="CDD" id="cd05403">
    <property type="entry name" value="NT_KNTase_like"/>
    <property type="match status" value="1"/>
</dbReference>
<reference evidence="3" key="1">
    <citation type="submission" date="2016-10" db="EMBL/GenBank/DDBJ databases">
        <authorList>
            <person name="Varghese N."/>
            <person name="Submissions S."/>
        </authorList>
    </citation>
    <scope>NUCLEOTIDE SEQUENCE [LARGE SCALE GENOMIC DNA]</scope>
    <source>
        <strain evidence="3">DSM 17298</strain>
    </source>
</reference>
<dbReference type="OrthoDB" id="9803106at2"/>
<organism evidence="2 3">
    <name type="scientific">Algoriphagus boritolerans DSM 17298 = JCM 18970</name>
    <dbReference type="NCBI Taxonomy" id="1120964"/>
    <lineage>
        <taxon>Bacteria</taxon>
        <taxon>Pseudomonadati</taxon>
        <taxon>Bacteroidota</taxon>
        <taxon>Cytophagia</taxon>
        <taxon>Cytophagales</taxon>
        <taxon>Cyclobacteriaceae</taxon>
        <taxon>Algoriphagus</taxon>
    </lineage>
</organism>
<dbReference type="InterPro" id="IPR043519">
    <property type="entry name" value="NT_sf"/>
</dbReference>
<dbReference type="RefSeq" id="WP_103923580.1">
    <property type="nucleotide sequence ID" value="NZ_FNVR01000003.1"/>
</dbReference>
<keyword evidence="2" id="KW-0808">Transferase</keyword>
<evidence type="ECO:0000259" key="1">
    <source>
        <dbReference type="Pfam" id="PF18765"/>
    </source>
</evidence>
<dbReference type="GO" id="GO:0016740">
    <property type="term" value="F:transferase activity"/>
    <property type="evidence" value="ECO:0007669"/>
    <property type="project" value="UniProtKB-KW"/>
</dbReference>
<dbReference type="Proteomes" id="UP000236736">
    <property type="component" value="Unassembled WGS sequence"/>
</dbReference>
<evidence type="ECO:0000313" key="3">
    <source>
        <dbReference type="Proteomes" id="UP000236736"/>
    </source>
</evidence>
<proteinExistence type="predicted"/>
<dbReference type="AlphaFoldDB" id="A0A1H5TPP7"/>
<dbReference type="Pfam" id="PF18765">
    <property type="entry name" value="Polbeta"/>
    <property type="match status" value="1"/>
</dbReference>